<accession>A0ABY5DMJ9</accession>
<reference evidence="4 5" key="1">
    <citation type="submission" date="2022-06" db="EMBL/GenBank/DDBJ databases">
        <title>Paraconexibacter antarcticus.</title>
        <authorList>
            <person name="Kim C.S."/>
        </authorList>
    </citation>
    <scope>NUCLEOTIDE SEQUENCE [LARGE SCALE GENOMIC DNA]</scope>
    <source>
        <strain evidence="4 5">02-257</strain>
    </source>
</reference>
<evidence type="ECO:0000313" key="5">
    <source>
        <dbReference type="Proteomes" id="UP001056035"/>
    </source>
</evidence>
<dbReference type="RefSeq" id="WP_254569929.1">
    <property type="nucleotide sequence ID" value="NZ_CP098502.1"/>
</dbReference>
<protein>
    <submittedName>
        <fullName evidence="4">Class I mannose-6-phosphate isomerase</fullName>
    </submittedName>
</protein>
<evidence type="ECO:0000313" key="4">
    <source>
        <dbReference type="EMBL" id="UTI63198.1"/>
    </source>
</evidence>
<dbReference type="CDD" id="cd07010">
    <property type="entry name" value="cupin_PMI_type_I_N_bac"/>
    <property type="match status" value="1"/>
</dbReference>
<dbReference type="InterPro" id="IPR014710">
    <property type="entry name" value="RmlC-like_jellyroll"/>
</dbReference>
<keyword evidence="2" id="KW-0862">Zinc</keyword>
<dbReference type="InterPro" id="IPR051804">
    <property type="entry name" value="Carb_Metab_Reg_Kinase/Isom"/>
</dbReference>
<dbReference type="InterPro" id="IPR011051">
    <property type="entry name" value="RmlC_Cupin_sf"/>
</dbReference>
<dbReference type="PANTHER" id="PTHR42742">
    <property type="entry name" value="TRANSCRIPTIONAL REPRESSOR MPRA"/>
    <property type="match status" value="1"/>
</dbReference>
<keyword evidence="5" id="KW-1185">Reference proteome</keyword>
<dbReference type="InterPro" id="IPR046457">
    <property type="entry name" value="PMI_typeI_cat"/>
</dbReference>
<dbReference type="SUPFAM" id="SSF51182">
    <property type="entry name" value="RmlC-like cupins"/>
    <property type="match status" value="1"/>
</dbReference>
<keyword evidence="4" id="KW-0413">Isomerase</keyword>
<proteinExistence type="predicted"/>
<sequence length="314" mass="33332">MPEPIAFAPLFMERIWGGRLLEERYGKPLPPGAPIGESWEVVDRPEAQSVVAGGVHAGRTLNELWTEERDRVFGPRAAGRGDRFPILIKLLDARDTLSVQVHPPDHLAGELGGEPKNELWYLADATPEGHLYVGLRAGVTREAFTAALEAGEDVSAMLHRLDVKAGDAIFIPSGRVHAIGAGCLIVEIQQNSDTTYRVFDFGRPGLDGELRELHVPQSMASIDWDDVEPPLHRGDGPIADNDCFTVTRRALDGPSVLTSPGECAIVAVIDGGVSCGGASFAPGAFFLVPAADGANLPVAPTAGDATVLVTELPG</sequence>
<gene>
    <name evidence="4" type="ORF">NBH00_17750</name>
</gene>
<feature type="domain" description="Phosphomannose isomerase type I catalytic" evidence="3">
    <location>
        <begin position="11"/>
        <end position="111"/>
    </location>
</feature>
<dbReference type="Gene3D" id="2.60.120.10">
    <property type="entry name" value="Jelly Rolls"/>
    <property type="match status" value="1"/>
</dbReference>
<dbReference type="Proteomes" id="UP001056035">
    <property type="component" value="Chromosome"/>
</dbReference>
<dbReference type="GO" id="GO:0016853">
    <property type="term" value="F:isomerase activity"/>
    <property type="evidence" value="ECO:0007669"/>
    <property type="project" value="UniProtKB-KW"/>
</dbReference>
<evidence type="ECO:0000256" key="2">
    <source>
        <dbReference type="ARBA" id="ARBA00022833"/>
    </source>
</evidence>
<dbReference type="PANTHER" id="PTHR42742:SF3">
    <property type="entry name" value="FRUCTOKINASE"/>
    <property type="match status" value="1"/>
</dbReference>
<name>A0ABY5DMJ9_9ACTN</name>
<organism evidence="4 5">
    <name type="scientific">Paraconexibacter antarcticus</name>
    <dbReference type="NCBI Taxonomy" id="2949664"/>
    <lineage>
        <taxon>Bacteria</taxon>
        <taxon>Bacillati</taxon>
        <taxon>Actinomycetota</taxon>
        <taxon>Thermoleophilia</taxon>
        <taxon>Solirubrobacterales</taxon>
        <taxon>Paraconexibacteraceae</taxon>
        <taxon>Paraconexibacter</taxon>
    </lineage>
</organism>
<evidence type="ECO:0000256" key="1">
    <source>
        <dbReference type="ARBA" id="ARBA00022723"/>
    </source>
</evidence>
<dbReference type="Pfam" id="PF20511">
    <property type="entry name" value="PMI_typeI_cat"/>
    <property type="match status" value="1"/>
</dbReference>
<dbReference type="EMBL" id="CP098502">
    <property type="protein sequence ID" value="UTI63198.1"/>
    <property type="molecule type" value="Genomic_DNA"/>
</dbReference>
<evidence type="ECO:0000259" key="3">
    <source>
        <dbReference type="Pfam" id="PF20511"/>
    </source>
</evidence>
<keyword evidence="1" id="KW-0479">Metal-binding</keyword>